<proteinExistence type="predicted"/>
<gene>
    <name evidence="1" type="ORF">S12H4_12747</name>
</gene>
<protein>
    <submittedName>
        <fullName evidence="1">Uncharacterized protein</fullName>
    </submittedName>
</protein>
<accession>X1T3Y0</accession>
<dbReference type="AlphaFoldDB" id="X1T3Y0"/>
<evidence type="ECO:0000313" key="1">
    <source>
        <dbReference type="EMBL" id="GAI86091.1"/>
    </source>
</evidence>
<organism evidence="1">
    <name type="scientific">marine sediment metagenome</name>
    <dbReference type="NCBI Taxonomy" id="412755"/>
    <lineage>
        <taxon>unclassified sequences</taxon>
        <taxon>metagenomes</taxon>
        <taxon>ecological metagenomes</taxon>
    </lineage>
</organism>
<sequence>ESSVGPLLDYLSTVDYTPVIPVGAPTAADWALRPWAGPPIQ</sequence>
<feature type="non-terminal residue" evidence="1">
    <location>
        <position position="1"/>
    </location>
</feature>
<comment type="caution">
    <text evidence="1">The sequence shown here is derived from an EMBL/GenBank/DDBJ whole genome shotgun (WGS) entry which is preliminary data.</text>
</comment>
<name>X1T3Y0_9ZZZZ</name>
<dbReference type="EMBL" id="BARW01006086">
    <property type="protein sequence ID" value="GAI86091.1"/>
    <property type="molecule type" value="Genomic_DNA"/>
</dbReference>
<reference evidence="1" key="1">
    <citation type="journal article" date="2014" name="Front. Microbiol.">
        <title>High frequency of phylogenetically diverse reductive dehalogenase-homologous genes in deep subseafloor sedimentary metagenomes.</title>
        <authorList>
            <person name="Kawai M."/>
            <person name="Futagami T."/>
            <person name="Toyoda A."/>
            <person name="Takaki Y."/>
            <person name="Nishi S."/>
            <person name="Hori S."/>
            <person name="Arai W."/>
            <person name="Tsubouchi T."/>
            <person name="Morono Y."/>
            <person name="Uchiyama I."/>
            <person name="Ito T."/>
            <person name="Fujiyama A."/>
            <person name="Inagaki F."/>
            <person name="Takami H."/>
        </authorList>
    </citation>
    <scope>NUCLEOTIDE SEQUENCE</scope>
    <source>
        <strain evidence="1">Expedition CK06-06</strain>
    </source>
</reference>